<gene>
    <name evidence="9" type="ORF">CEUSTIGMA_g8267.t1</name>
</gene>
<dbReference type="Gene3D" id="3.30.40.10">
    <property type="entry name" value="Zinc/RING finger domain, C3HC4 (zinc finger)"/>
    <property type="match status" value="2"/>
</dbReference>
<feature type="compositionally biased region" description="Basic residues" evidence="6">
    <location>
        <begin position="611"/>
        <end position="623"/>
    </location>
</feature>
<dbReference type="EMBL" id="BEGY01000057">
    <property type="protein sequence ID" value="GAX80832.1"/>
    <property type="molecule type" value="Genomic_DNA"/>
</dbReference>
<dbReference type="PANTHER" id="PTHR24007:SF7">
    <property type="entry name" value="BRCA1-ASSOCIATED PROTEIN"/>
    <property type="match status" value="1"/>
</dbReference>
<evidence type="ECO:0000259" key="7">
    <source>
        <dbReference type="PROSITE" id="PS50089"/>
    </source>
</evidence>
<feature type="compositionally biased region" description="Basic and acidic residues" evidence="6">
    <location>
        <begin position="420"/>
        <end position="434"/>
    </location>
</feature>
<dbReference type="SUPFAM" id="SSF57850">
    <property type="entry name" value="RING/U-box"/>
    <property type="match status" value="2"/>
</dbReference>
<evidence type="ECO:0000259" key="8">
    <source>
        <dbReference type="PROSITE" id="PS50271"/>
    </source>
</evidence>
<evidence type="ECO:0000256" key="2">
    <source>
        <dbReference type="ARBA" id="ARBA00022771"/>
    </source>
</evidence>
<evidence type="ECO:0000256" key="3">
    <source>
        <dbReference type="ARBA" id="ARBA00022833"/>
    </source>
</evidence>
<keyword evidence="2 4" id="KW-0863">Zinc-finger</keyword>
<evidence type="ECO:0000313" key="10">
    <source>
        <dbReference type="Proteomes" id="UP000232323"/>
    </source>
</evidence>
<dbReference type="InterPro" id="IPR013083">
    <property type="entry name" value="Znf_RING/FYVE/PHD"/>
</dbReference>
<dbReference type="CDD" id="cd16457">
    <property type="entry name" value="RING-H2_BRAP2"/>
    <property type="match status" value="1"/>
</dbReference>
<dbReference type="Proteomes" id="UP000232323">
    <property type="component" value="Unassembled WGS sequence"/>
</dbReference>
<comment type="caution">
    <text evidence="9">The sequence shown here is derived from an EMBL/GenBank/DDBJ whole genome shotgun (WGS) entry which is preliminary data.</text>
</comment>
<feature type="compositionally biased region" description="Low complexity" evidence="6">
    <location>
        <begin position="393"/>
        <end position="405"/>
    </location>
</feature>
<proteinExistence type="predicted"/>
<dbReference type="AlphaFoldDB" id="A0A250XD71"/>
<dbReference type="SMART" id="SM00290">
    <property type="entry name" value="ZnF_UBP"/>
    <property type="match status" value="1"/>
</dbReference>
<feature type="coiled-coil region" evidence="5">
    <location>
        <begin position="483"/>
        <end position="573"/>
    </location>
</feature>
<evidence type="ECO:0000256" key="1">
    <source>
        <dbReference type="ARBA" id="ARBA00022723"/>
    </source>
</evidence>
<keyword evidence="10" id="KW-1185">Reference proteome</keyword>
<dbReference type="GO" id="GO:0005737">
    <property type="term" value="C:cytoplasm"/>
    <property type="evidence" value="ECO:0007669"/>
    <property type="project" value="TreeGrafter"/>
</dbReference>
<evidence type="ECO:0000256" key="4">
    <source>
        <dbReference type="PROSITE-ProRule" id="PRU00502"/>
    </source>
</evidence>
<feature type="domain" description="RING-type" evidence="7">
    <location>
        <begin position="267"/>
        <end position="307"/>
    </location>
</feature>
<dbReference type="PROSITE" id="PS50089">
    <property type="entry name" value="ZF_RING_2"/>
    <property type="match status" value="1"/>
</dbReference>
<reference evidence="9 10" key="1">
    <citation type="submission" date="2017-08" db="EMBL/GenBank/DDBJ databases">
        <title>Acidophilic green algal genome provides insights into adaptation to an acidic environment.</title>
        <authorList>
            <person name="Hirooka S."/>
            <person name="Hirose Y."/>
            <person name="Kanesaki Y."/>
            <person name="Higuchi S."/>
            <person name="Fujiwara T."/>
            <person name="Onuma R."/>
            <person name="Era A."/>
            <person name="Ohbayashi R."/>
            <person name="Uzuka A."/>
            <person name="Nozaki H."/>
            <person name="Yoshikawa H."/>
            <person name="Miyagishima S.Y."/>
        </authorList>
    </citation>
    <scope>NUCLEOTIDE SEQUENCE [LARGE SCALE GENOMIC DNA]</scope>
    <source>
        <strain evidence="9 10">NIES-2499</strain>
    </source>
</reference>
<protein>
    <recommendedName>
        <fullName evidence="11">BRCA1-associated protein</fullName>
    </recommendedName>
</protein>
<evidence type="ECO:0008006" key="11">
    <source>
        <dbReference type="Google" id="ProtNLM"/>
    </source>
</evidence>
<dbReference type="InterPro" id="IPR001841">
    <property type="entry name" value="Znf_RING"/>
</dbReference>
<dbReference type="STRING" id="1157962.A0A250XD71"/>
<keyword evidence="1" id="KW-0479">Metal-binding</keyword>
<feature type="domain" description="UBP-type" evidence="8">
    <location>
        <begin position="304"/>
        <end position="396"/>
    </location>
</feature>
<dbReference type="GO" id="GO:0016567">
    <property type="term" value="P:protein ubiquitination"/>
    <property type="evidence" value="ECO:0007669"/>
    <property type="project" value="TreeGrafter"/>
</dbReference>
<dbReference type="GO" id="GO:0061630">
    <property type="term" value="F:ubiquitin protein ligase activity"/>
    <property type="evidence" value="ECO:0007669"/>
    <property type="project" value="TreeGrafter"/>
</dbReference>
<dbReference type="GO" id="GO:0008270">
    <property type="term" value="F:zinc ion binding"/>
    <property type="evidence" value="ECO:0007669"/>
    <property type="project" value="UniProtKB-KW"/>
</dbReference>
<sequence length="623" mass="68695">MAYYVRVEPQGDQAQNESEDDTCTIQFSAGNPRVEHITGVIHLYRQIDIKRNANVDSEDAYVHNVETTTLCCLAIPADMSVAEFCTFCGAYLTHMREMRVLRREGGKNKKGVCMVLVHFNGPEHAQSFLQDCNNKPFCSLEPDIVCKLVRVRSVEVFGRPLSSYSSYTDCNTTHSSSPLCSYFPHEVACPSRSQGGGETTSQREKNENASKASSSSSSCSPAGKGSRQGLHTSPMKQRPLGGRVASSFLVSGLTIPPPAGTTELPTCPVCLERLDEHISGVLTTVCNHQFHSECLQKWGDTSCPVCRYCSQPNGAEGSNCSTCNSCTDLWICLICGHIGCGRYKAGHAYDHWKGSQHCYALELETQRVWDYVGDNYVHRLIQSKTDGKLVEVPSPAQAQGAGRGSSARHGRGNSMCQGDIAHDGAEASEPHPGDEELKEAMMTSKLDYISQEYNYLLTSQLDSQRAYYEGLLHAAECNAEQRVKEAKEEASQLEATAARALELAKEADRKKQSVDKKLVDAGVAAQRLMEEKEFLRSLNDTLLSNQRDFQNQLKNAKAEVAAKEANIKDLQEQVRDLMFFLEAQKVVQTASEGNELQQGTVLPVPEQQTKRSGRSKSGRINKH</sequence>
<dbReference type="Pfam" id="PF02148">
    <property type="entry name" value="zf-UBP"/>
    <property type="match status" value="1"/>
</dbReference>
<evidence type="ECO:0000256" key="5">
    <source>
        <dbReference type="SAM" id="Coils"/>
    </source>
</evidence>
<dbReference type="PROSITE" id="PS50271">
    <property type="entry name" value="ZF_UBP"/>
    <property type="match status" value="1"/>
</dbReference>
<keyword evidence="3" id="KW-0862">Zinc</keyword>
<feature type="region of interest" description="Disordered" evidence="6">
    <location>
        <begin position="592"/>
        <end position="623"/>
    </location>
</feature>
<name>A0A250XD71_9CHLO</name>
<dbReference type="InterPro" id="IPR011422">
    <property type="entry name" value="BRAP2/ETP1_RRM"/>
</dbReference>
<dbReference type="PANTHER" id="PTHR24007">
    <property type="entry name" value="BRCA1-ASSOCIATED PROTEIN"/>
    <property type="match status" value="1"/>
</dbReference>
<feature type="region of interest" description="Disordered" evidence="6">
    <location>
        <begin position="191"/>
        <end position="240"/>
    </location>
</feature>
<dbReference type="InterPro" id="IPR047243">
    <property type="entry name" value="RING-H2_BRAP2"/>
</dbReference>
<dbReference type="InterPro" id="IPR001607">
    <property type="entry name" value="Znf_UBP"/>
</dbReference>
<dbReference type="GO" id="GO:0007265">
    <property type="term" value="P:Ras protein signal transduction"/>
    <property type="evidence" value="ECO:0007669"/>
    <property type="project" value="TreeGrafter"/>
</dbReference>
<dbReference type="SMART" id="SM00184">
    <property type="entry name" value="RING"/>
    <property type="match status" value="1"/>
</dbReference>
<accession>A0A250XD71</accession>
<keyword evidence="5" id="KW-0175">Coiled coil</keyword>
<dbReference type="Pfam" id="PF13639">
    <property type="entry name" value="zf-RING_2"/>
    <property type="match status" value="1"/>
</dbReference>
<dbReference type="OrthoDB" id="273556at2759"/>
<evidence type="ECO:0000256" key="6">
    <source>
        <dbReference type="SAM" id="MobiDB-lite"/>
    </source>
</evidence>
<feature type="region of interest" description="Disordered" evidence="6">
    <location>
        <begin position="391"/>
        <end position="434"/>
    </location>
</feature>
<evidence type="ECO:0000313" key="9">
    <source>
        <dbReference type="EMBL" id="GAX80832.1"/>
    </source>
</evidence>
<feature type="compositionally biased region" description="Low complexity" evidence="6">
    <location>
        <begin position="209"/>
        <end position="225"/>
    </location>
</feature>
<dbReference type="Pfam" id="PF07576">
    <property type="entry name" value="BRAP2"/>
    <property type="match status" value="1"/>
</dbReference>
<organism evidence="9 10">
    <name type="scientific">Chlamydomonas eustigma</name>
    <dbReference type="NCBI Taxonomy" id="1157962"/>
    <lineage>
        <taxon>Eukaryota</taxon>
        <taxon>Viridiplantae</taxon>
        <taxon>Chlorophyta</taxon>
        <taxon>core chlorophytes</taxon>
        <taxon>Chlorophyceae</taxon>
        <taxon>CS clade</taxon>
        <taxon>Chlamydomonadales</taxon>
        <taxon>Chlamydomonadaceae</taxon>
        <taxon>Chlamydomonas</taxon>
    </lineage>
</organism>